<gene>
    <name evidence="3" type="ORF">Mal52_05290</name>
</gene>
<evidence type="ECO:0000259" key="2">
    <source>
        <dbReference type="Pfam" id="PF22772"/>
    </source>
</evidence>
<dbReference type="RefSeq" id="WP_145374103.1">
    <property type="nucleotide sequence ID" value="NZ_CP036276.1"/>
</dbReference>
<evidence type="ECO:0000313" key="4">
    <source>
        <dbReference type="Proteomes" id="UP000319383"/>
    </source>
</evidence>
<evidence type="ECO:0008006" key="5">
    <source>
        <dbReference type="Google" id="ProtNLM"/>
    </source>
</evidence>
<keyword evidence="4" id="KW-1185">Reference proteome</keyword>
<dbReference type="GO" id="GO:0030247">
    <property type="term" value="F:polysaccharide binding"/>
    <property type="evidence" value="ECO:0007669"/>
    <property type="project" value="InterPro"/>
</dbReference>
<dbReference type="InterPro" id="IPR048510">
    <property type="entry name" value="WsaF_N"/>
</dbReference>
<feature type="domain" description="WsaF C-terminal" evidence="2">
    <location>
        <begin position="334"/>
        <end position="469"/>
    </location>
</feature>
<feature type="domain" description="WsaF N-terminal" evidence="1">
    <location>
        <begin position="142"/>
        <end position="279"/>
    </location>
</feature>
<evidence type="ECO:0000313" key="3">
    <source>
        <dbReference type="EMBL" id="QDU42074.1"/>
    </source>
</evidence>
<sequence>MSVGVPNRPAPDGNQRAAEIEARIAESRRELADLYALRGQEVSTADRPAIADFSTDAPSESVQPPSTHSRAKRLIRTGRDVLRHVWRSPTALFADVERYFARSKHQPQQWSNSTTGRVAVEERLQDVWPLNVEIRTGLAPTLNVLLPSLRKQDLTGGPNTALNLTYRLAARGVPVRYIATDQELDSDTSFLHAHLRAVSGIDETVDDVQFISGRNRGRALVLGADDVLCGTAWWTAQMIKEIQPRLRSQRFLYLIQDFEPAMYAWSTKQALALETYGLDFQGIICGRLLADFLASERVGRFCEPGFLDSCATFEPAVDPQRFAPRFDAMARRKKQLLFYARPQAPRNLFELGLVALKQAAARGAFPAAEWELGFIGGDEMPTADLGGGVLIKSHPWRDYESYARLLQSADVGLSLMLSPHTSYPPLEMAACGATVVTNTFAVKTAARLRAISTNLLPVEPRVEDIVAGLLAAVERADQLPERFAGAMLDVPPDWDAALDPVLPRILDMWNACRGRG</sequence>
<dbReference type="Gene3D" id="3.40.50.11090">
    <property type="match status" value="1"/>
</dbReference>
<evidence type="ECO:0000259" key="1">
    <source>
        <dbReference type="Pfam" id="PF21374"/>
    </source>
</evidence>
<accession>A0A517ZHW9</accession>
<dbReference type="AlphaFoldDB" id="A0A517ZHW9"/>
<dbReference type="InterPro" id="IPR055050">
    <property type="entry name" value="WsaF_C"/>
</dbReference>
<reference evidence="3 4" key="1">
    <citation type="submission" date="2019-02" db="EMBL/GenBank/DDBJ databases">
        <title>Deep-cultivation of Planctomycetes and their phenomic and genomic characterization uncovers novel biology.</title>
        <authorList>
            <person name="Wiegand S."/>
            <person name="Jogler M."/>
            <person name="Boedeker C."/>
            <person name="Pinto D."/>
            <person name="Vollmers J."/>
            <person name="Rivas-Marin E."/>
            <person name="Kohn T."/>
            <person name="Peeters S.H."/>
            <person name="Heuer A."/>
            <person name="Rast P."/>
            <person name="Oberbeckmann S."/>
            <person name="Bunk B."/>
            <person name="Jeske O."/>
            <person name="Meyerdierks A."/>
            <person name="Storesund J.E."/>
            <person name="Kallscheuer N."/>
            <person name="Luecker S."/>
            <person name="Lage O.M."/>
            <person name="Pohl T."/>
            <person name="Merkel B.J."/>
            <person name="Hornburger P."/>
            <person name="Mueller R.-W."/>
            <person name="Bruemmer F."/>
            <person name="Labrenz M."/>
            <person name="Spormann A.M."/>
            <person name="Op den Camp H."/>
            <person name="Overmann J."/>
            <person name="Amann R."/>
            <person name="Jetten M.S.M."/>
            <person name="Mascher T."/>
            <person name="Medema M.H."/>
            <person name="Devos D.P."/>
            <person name="Kaster A.-K."/>
            <person name="Ovreas L."/>
            <person name="Rohde M."/>
            <person name="Galperin M.Y."/>
            <person name="Jogler C."/>
        </authorList>
    </citation>
    <scope>NUCLEOTIDE SEQUENCE [LARGE SCALE GENOMIC DNA]</scope>
    <source>
        <strain evidence="3 4">Mal52</strain>
    </source>
</reference>
<protein>
    <recommendedName>
        <fullName evidence="5">Glycosyl transferases group 1</fullName>
    </recommendedName>
</protein>
<dbReference type="Proteomes" id="UP000319383">
    <property type="component" value="Chromosome"/>
</dbReference>
<organism evidence="3 4">
    <name type="scientific">Symmachiella dynata</name>
    <dbReference type="NCBI Taxonomy" id="2527995"/>
    <lineage>
        <taxon>Bacteria</taxon>
        <taxon>Pseudomonadati</taxon>
        <taxon>Planctomycetota</taxon>
        <taxon>Planctomycetia</taxon>
        <taxon>Planctomycetales</taxon>
        <taxon>Planctomycetaceae</taxon>
        <taxon>Symmachiella</taxon>
    </lineage>
</organism>
<name>A0A517ZHW9_9PLAN</name>
<dbReference type="Gene3D" id="3.40.50.2000">
    <property type="entry name" value="Glycogen Phosphorylase B"/>
    <property type="match status" value="1"/>
</dbReference>
<dbReference type="Pfam" id="PF21374">
    <property type="entry name" value="WsaF_N"/>
    <property type="match status" value="1"/>
</dbReference>
<dbReference type="SUPFAM" id="SSF53756">
    <property type="entry name" value="UDP-Glycosyltransferase/glycogen phosphorylase"/>
    <property type="match status" value="1"/>
</dbReference>
<dbReference type="Pfam" id="PF22772">
    <property type="entry name" value="WsaF_C"/>
    <property type="match status" value="1"/>
</dbReference>
<dbReference type="EMBL" id="CP036276">
    <property type="protein sequence ID" value="QDU42074.1"/>
    <property type="molecule type" value="Genomic_DNA"/>
</dbReference>
<proteinExistence type="predicted"/>
<dbReference type="KEGG" id="sdyn:Mal52_05290"/>